<feature type="signal peptide" evidence="8">
    <location>
        <begin position="1"/>
        <end position="22"/>
    </location>
</feature>
<evidence type="ECO:0000256" key="8">
    <source>
        <dbReference type="SAM" id="SignalP"/>
    </source>
</evidence>
<evidence type="ECO:0000313" key="11">
    <source>
        <dbReference type="Proteomes" id="UP000182229"/>
    </source>
</evidence>
<organism evidence="10 11">
    <name type="scientific">Cystobacter ferrugineus</name>
    <dbReference type="NCBI Taxonomy" id="83449"/>
    <lineage>
        <taxon>Bacteria</taxon>
        <taxon>Pseudomonadati</taxon>
        <taxon>Myxococcota</taxon>
        <taxon>Myxococcia</taxon>
        <taxon>Myxococcales</taxon>
        <taxon>Cystobacterineae</taxon>
        <taxon>Archangiaceae</taxon>
        <taxon>Cystobacter</taxon>
    </lineage>
</organism>
<feature type="active site" description="Proton acceptor" evidence="4">
    <location>
        <position position="69"/>
    </location>
</feature>
<feature type="chain" id="PRO_5011956519" evidence="8">
    <location>
        <begin position="23"/>
        <end position="556"/>
    </location>
</feature>
<evidence type="ECO:0000256" key="3">
    <source>
        <dbReference type="ARBA" id="ARBA00023295"/>
    </source>
</evidence>
<reference evidence="10 11" key="2">
    <citation type="submission" date="2016-12" db="EMBL/GenBank/DDBJ databases">
        <title>Draft Genome Sequence of Cystobacter ferrugineus Strain Cbfe23.</title>
        <authorList>
            <person name="Akbar S."/>
            <person name="Dowd S.E."/>
            <person name="Stevens D.C."/>
        </authorList>
    </citation>
    <scope>NUCLEOTIDE SEQUENCE [LARGE SCALE GENOMIC DNA]</scope>
    <source>
        <strain evidence="10 11">Cbfe23</strain>
    </source>
</reference>
<evidence type="ECO:0000259" key="9">
    <source>
        <dbReference type="Pfam" id="PF17851"/>
    </source>
</evidence>
<dbReference type="InterPro" id="IPR006710">
    <property type="entry name" value="Glyco_hydro_43"/>
</dbReference>
<dbReference type="GO" id="GO:0004553">
    <property type="term" value="F:hydrolase activity, hydrolyzing O-glycosyl compounds"/>
    <property type="evidence" value="ECO:0007669"/>
    <property type="project" value="InterPro"/>
</dbReference>
<dbReference type="AlphaFoldDB" id="A0A1L9BFU1"/>
<gene>
    <name evidence="10" type="ORF">BON30_09640</name>
</gene>
<evidence type="ECO:0000256" key="1">
    <source>
        <dbReference type="ARBA" id="ARBA00009865"/>
    </source>
</evidence>
<dbReference type="CDD" id="cd08999">
    <property type="entry name" value="GH43_ABN-like"/>
    <property type="match status" value="1"/>
</dbReference>
<dbReference type="RefSeq" id="WP_071897575.1">
    <property type="nucleotide sequence ID" value="NZ_MPIN01000002.1"/>
</dbReference>
<feature type="domain" description="Beta-xylosidase C-terminal Concanavalin A-like" evidence="9">
    <location>
        <begin position="361"/>
        <end position="515"/>
    </location>
</feature>
<dbReference type="PANTHER" id="PTHR42812">
    <property type="entry name" value="BETA-XYLOSIDASE"/>
    <property type="match status" value="1"/>
</dbReference>
<evidence type="ECO:0000313" key="10">
    <source>
        <dbReference type="EMBL" id="OJH41142.1"/>
    </source>
</evidence>
<dbReference type="OrthoDB" id="9760116at2"/>
<feature type="region of interest" description="Disordered" evidence="7">
    <location>
        <begin position="25"/>
        <end position="58"/>
    </location>
</feature>
<keyword evidence="3 6" id="KW-0326">Glycosidase</keyword>
<dbReference type="InterPro" id="IPR041542">
    <property type="entry name" value="GH43_C2"/>
</dbReference>
<dbReference type="EMBL" id="MPIN01000002">
    <property type="protein sequence ID" value="OJH41142.1"/>
    <property type="molecule type" value="Genomic_DNA"/>
</dbReference>
<reference evidence="11" key="1">
    <citation type="submission" date="2016-11" db="EMBL/GenBank/DDBJ databases">
        <authorList>
            <person name="Shukria A."/>
            <person name="Stevens D.C."/>
        </authorList>
    </citation>
    <scope>NUCLEOTIDE SEQUENCE [LARGE SCALE GENOMIC DNA]</scope>
    <source>
        <strain evidence="11">Cbfe23</strain>
    </source>
</reference>
<sequence>MRSRGVSFSAALLSLSMSLALAVPGCTQDGPKPPPVTPPVEPQPPEEPPAPALPPLEVTNPVLSGDFADPSVIKVGEDYWASATSSEWAPQYPLLHSKDLLHWEQVGTVFTQQPSWSEANYWAPELAVDKGRYYVFYTAKKKGGPLCVAVATASQPQGPYTDHGPLVCEELGSIDGALIRDENDELFLVWKLDGNSRGLPTPLWAQRLDVSGNEPRLVGDKTQILLNDTPWEGQLIEGPYLIKRDGWFYLFYAGAGCCGRDCNYGVGVARSRKLLEGWEKNPLNPIMKNNESFKCPGHGSVVTDAKGRDYLLYHAYRATDSVYVGRQGMLDVIQWGADGWPTINSRRGPGGKVLTQFAPFSDEFTSQSLAFGWQWPNAFPPVPSLANGLLTLGVPTTDRADRPVGAILARATNTGNYSAEAVLDVTGITPEAQAGLAAVGDWDNWIGVVLNGDKVEVWRRYEGQQVAVASLETPATADGKLSLRMKAKAGHLFLFSVRGQDGSWVDVGGEQDGGISYRKDGPILLPPWDRGVRVGLTTGGAPGASARFDSLRITPE</sequence>
<feature type="active site" description="Proton donor" evidence="4">
    <location>
        <position position="237"/>
    </location>
</feature>
<dbReference type="SUPFAM" id="SSF49899">
    <property type="entry name" value="Concanavalin A-like lectins/glucanases"/>
    <property type="match status" value="1"/>
</dbReference>
<dbReference type="Pfam" id="PF04616">
    <property type="entry name" value="Glyco_hydro_43"/>
    <property type="match status" value="1"/>
</dbReference>
<dbReference type="InterPro" id="IPR023296">
    <property type="entry name" value="Glyco_hydro_beta-prop_sf"/>
</dbReference>
<dbReference type="PANTHER" id="PTHR42812:SF5">
    <property type="entry name" value="ENDO-ARABINASE"/>
    <property type="match status" value="1"/>
</dbReference>
<keyword evidence="11" id="KW-1185">Reference proteome</keyword>
<evidence type="ECO:0000256" key="6">
    <source>
        <dbReference type="RuleBase" id="RU361187"/>
    </source>
</evidence>
<dbReference type="Pfam" id="PF17851">
    <property type="entry name" value="GH43_C2"/>
    <property type="match status" value="1"/>
</dbReference>
<comment type="similarity">
    <text evidence="1 6">Belongs to the glycosyl hydrolase 43 family.</text>
</comment>
<proteinExistence type="inferred from homology"/>
<name>A0A1L9BFU1_9BACT</name>
<evidence type="ECO:0000256" key="2">
    <source>
        <dbReference type="ARBA" id="ARBA00022801"/>
    </source>
</evidence>
<evidence type="ECO:0000256" key="5">
    <source>
        <dbReference type="PIRSR" id="PIRSR606710-2"/>
    </source>
</evidence>
<dbReference type="Gene3D" id="2.60.120.200">
    <property type="match status" value="1"/>
</dbReference>
<evidence type="ECO:0000256" key="7">
    <source>
        <dbReference type="SAM" id="MobiDB-lite"/>
    </source>
</evidence>
<dbReference type="STRING" id="83449.BON30_09640"/>
<dbReference type="Gene3D" id="2.115.10.20">
    <property type="entry name" value="Glycosyl hydrolase domain, family 43"/>
    <property type="match status" value="1"/>
</dbReference>
<feature type="compositionally biased region" description="Pro residues" evidence="7">
    <location>
        <begin position="31"/>
        <end position="54"/>
    </location>
</feature>
<dbReference type="Proteomes" id="UP000182229">
    <property type="component" value="Unassembled WGS sequence"/>
</dbReference>
<comment type="caution">
    <text evidence="10">The sequence shown here is derived from an EMBL/GenBank/DDBJ whole genome shotgun (WGS) entry which is preliminary data.</text>
</comment>
<keyword evidence="2 6" id="KW-0378">Hydrolase</keyword>
<feature type="site" description="Important for catalytic activity, responsible for pKa modulation of the active site Glu and correct orientation of both the proton donor and substrate" evidence="5">
    <location>
        <position position="175"/>
    </location>
</feature>
<dbReference type="InterPro" id="IPR013320">
    <property type="entry name" value="ConA-like_dom_sf"/>
</dbReference>
<protein>
    <submittedName>
        <fullName evidence="10">Xylosidase</fullName>
    </submittedName>
</protein>
<dbReference type="InterPro" id="IPR051795">
    <property type="entry name" value="Glycosyl_Hydrlase_43"/>
</dbReference>
<dbReference type="SUPFAM" id="SSF75005">
    <property type="entry name" value="Arabinanase/levansucrase/invertase"/>
    <property type="match status" value="1"/>
</dbReference>
<accession>A0A1L9BFU1</accession>
<keyword evidence="8" id="KW-0732">Signal</keyword>
<dbReference type="GO" id="GO:0005975">
    <property type="term" value="P:carbohydrate metabolic process"/>
    <property type="evidence" value="ECO:0007669"/>
    <property type="project" value="InterPro"/>
</dbReference>
<evidence type="ECO:0000256" key="4">
    <source>
        <dbReference type="PIRSR" id="PIRSR606710-1"/>
    </source>
</evidence>